<keyword evidence="2" id="KW-0732">Signal</keyword>
<gene>
    <name evidence="3" type="ORF">ETD83_04770</name>
</gene>
<name>A0A5C4JIA8_9ACTN</name>
<feature type="compositionally biased region" description="Low complexity" evidence="1">
    <location>
        <begin position="158"/>
        <end position="180"/>
    </location>
</feature>
<comment type="caution">
    <text evidence="3">The sequence shown here is derived from an EMBL/GenBank/DDBJ whole genome shotgun (WGS) entry which is preliminary data.</text>
</comment>
<organism evidence="3 4">
    <name type="scientific">Actinomadura soli</name>
    <dbReference type="NCBI Taxonomy" id="2508997"/>
    <lineage>
        <taxon>Bacteria</taxon>
        <taxon>Bacillati</taxon>
        <taxon>Actinomycetota</taxon>
        <taxon>Actinomycetes</taxon>
        <taxon>Streptosporangiales</taxon>
        <taxon>Thermomonosporaceae</taxon>
        <taxon>Actinomadura</taxon>
    </lineage>
</organism>
<evidence type="ECO:0000313" key="4">
    <source>
        <dbReference type="Proteomes" id="UP000309174"/>
    </source>
</evidence>
<dbReference type="InterPro" id="IPR025649">
    <property type="entry name" value="DUF4360"/>
</dbReference>
<feature type="region of interest" description="Disordered" evidence="1">
    <location>
        <begin position="130"/>
        <end position="214"/>
    </location>
</feature>
<evidence type="ECO:0000256" key="2">
    <source>
        <dbReference type="SAM" id="SignalP"/>
    </source>
</evidence>
<proteinExistence type="predicted"/>
<dbReference type="AlphaFoldDB" id="A0A5C4JIA8"/>
<dbReference type="PANTHER" id="PTHR38847:SF1">
    <property type="entry name" value="PSEUDOURIDINE SYNTHASE RSUA_RLUA-LIKE DOMAIN-CONTAINING PROTEIN"/>
    <property type="match status" value="1"/>
</dbReference>
<evidence type="ECO:0000313" key="3">
    <source>
        <dbReference type="EMBL" id="TMR06411.1"/>
    </source>
</evidence>
<keyword evidence="4" id="KW-1185">Reference proteome</keyword>
<accession>A0A5C4JIA8</accession>
<dbReference type="EMBL" id="VCKW01000015">
    <property type="protein sequence ID" value="TMR06411.1"/>
    <property type="molecule type" value="Genomic_DNA"/>
</dbReference>
<evidence type="ECO:0000256" key="1">
    <source>
        <dbReference type="SAM" id="MobiDB-lite"/>
    </source>
</evidence>
<feature type="chain" id="PRO_5039618754" evidence="2">
    <location>
        <begin position="29"/>
        <end position="214"/>
    </location>
</feature>
<dbReference type="Proteomes" id="UP000309174">
    <property type="component" value="Unassembled WGS sequence"/>
</dbReference>
<sequence>MTETGRTALATISAAFVLPALISTAAAADPPPGEIAIELRTISGSGCSYDTVDLHLADDLTSFSLARKAMRAETGGTADPADARRTCQISMVVYTFQSGRYTWGIRPPAPNGSAHLESGASAVLTSRAHFQGTPEPQPRTDTLKGPSPATGDSPHPTTSRPSNRAARNASSTSPPSCESTPAPPTSPRPATWQWAKKRSTNSPGNGARPASAGG</sequence>
<reference evidence="3 4" key="1">
    <citation type="submission" date="2019-05" db="EMBL/GenBank/DDBJ databases">
        <title>Draft genome sequence of Actinomadura sp. 14C53.</title>
        <authorList>
            <person name="Saricaoglu S."/>
            <person name="Isik K."/>
        </authorList>
    </citation>
    <scope>NUCLEOTIDE SEQUENCE [LARGE SCALE GENOMIC DNA]</scope>
    <source>
        <strain evidence="3 4">14C53</strain>
    </source>
</reference>
<dbReference type="PANTHER" id="PTHR38847">
    <property type="match status" value="1"/>
</dbReference>
<protein>
    <submittedName>
        <fullName evidence="3">DUF4360 domain-containing protein</fullName>
    </submittedName>
</protein>
<dbReference type="Pfam" id="PF14273">
    <property type="entry name" value="DUF4360"/>
    <property type="match status" value="1"/>
</dbReference>
<feature type="signal peptide" evidence="2">
    <location>
        <begin position="1"/>
        <end position="28"/>
    </location>
</feature>